<dbReference type="AlphaFoldDB" id="A0A381QML1"/>
<keyword evidence="1" id="KW-0472">Membrane</keyword>
<feature type="transmembrane region" description="Helical" evidence="1">
    <location>
        <begin position="7"/>
        <end position="26"/>
    </location>
</feature>
<reference evidence="2" key="1">
    <citation type="submission" date="2018-05" db="EMBL/GenBank/DDBJ databases">
        <authorList>
            <person name="Lanie J.A."/>
            <person name="Ng W.-L."/>
            <person name="Kazmierczak K.M."/>
            <person name="Andrzejewski T.M."/>
            <person name="Davidsen T.M."/>
            <person name="Wayne K.J."/>
            <person name="Tettelin H."/>
            <person name="Glass J.I."/>
            <person name="Rusch D."/>
            <person name="Podicherti R."/>
            <person name="Tsui H.-C.T."/>
            <person name="Winkler M.E."/>
        </authorList>
    </citation>
    <scope>NUCLEOTIDE SEQUENCE</scope>
</reference>
<organism evidence="2">
    <name type="scientific">marine metagenome</name>
    <dbReference type="NCBI Taxonomy" id="408172"/>
    <lineage>
        <taxon>unclassified sequences</taxon>
        <taxon>metagenomes</taxon>
        <taxon>ecological metagenomes</taxon>
    </lineage>
</organism>
<keyword evidence="1" id="KW-0812">Transmembrane</keyword>
<evidence type="ECO:0008006" key="3">
    <source>
        <dbReference type="Google" id="ProtNLM"/>
    </source>
</evidence>
<accession>A0A381QML1</accession>
<protein>
    <recommendedName>
        <fullName evidence="3">DUF885 domain-containing protein</fullName>
    </recommendedName>
</protein>
<evidence type="ECO:0000256" key="1">
    <source>
        <dbReference type="SAM" id="Phobius"/>
    </source>
</evidence>
<gene>
    <name evidence="2" type="ORF">METZ01_LOCUS32553</name>
</gene>
<dbReference type="EMBL" id="UINC01001397">
    <property type="protein sequence ID" value="SUZ79699.1"/>
    <property type="molecule type" value="Genomic_DNA"/>
</dbReference>
<evidence type="ECO:0000313" key="2">
    <source>
        <dbReference type="EMBL" id="SUZ79699.1"/>
    </source>
</evidence>
<name>A0A381QML1_9ZZZZ</name>
<proteinExistence type="predicted"/>
<keyword evidence="1" id="KW-1133">Transmembrane helix</keyword>
<sequence>MKNISNVTIILVSMILFMVIRFPSLLAQNTNNYEDLHALFFEWRKFENPPLLDGAPNYTKSQFRKRQKTFKLLEKKLSEIDTSKWSQYQKVDWQLLRAEMNGYDFNRRILRSWERDPAFYQTIWMGQSDVPAHEGPVNHALLEYWQYSFPLKGKAKTKFLNELEVIPSLLKQAQKNLTGNARDLWVAGIRNIRDQKQNLDVIEKTLLKHHDSRKDAALFESLVKAKTANENFIKWLEKESPKKNGSSGIGKDNYTWYQKNVHLVSLTWEEEVQLLQRELDRAWSSLKLEEHRNKDLPPMKSADTPEEFAELTVKAVNKMMDFLEKNDVMYIKPNMKPALQEHMGKFVPKDERNFFSIGLHFDPLPLYSHFYHWFDLAQVRDEPHLNPIRRLSPLYNMYDSKNEGIATAVEEMFMHAGLYEKSPRSREIVWIMLAQRAARGLGSLYAHANIMTMAEASQVHVKWTPRGWMEREPHLLEFEQHLYLRQPGYGTCYVTGKYLIENLMAQYAEKLETEGKPFVLKDFLNRFNNAGNIPVELIRQEMIGN</sequence>